<proteinExistence type="predicted"/>
<dbReference type="EMBL" id="JAPDGR010000711">
    <property type="protein sequence ID" value="KAJ2988001.1"/>
    <property type="molecule type" value="Genomic_DNA"/>
</dbReference>
<organism evidence="1 2">
    <name type="scientific">Xylaria curta</name>
    <dbReference type="NCBI Taxonomy" id="42375"/>
    <lineage>
        <taxon>Eukaryota</taxon>
        <taxon>Fungi</taxon>
        <taxon>Dikarya</taxon>
        <taxon>Ascomycota</taxon>
        <taxon>Pezizomycotina</taxon>
        <taxon>Sordariomycetes</taxon>
        <taxon>Xylariomycetidae</taxon>
        <taxon>Xylariales</taxon>
        <taxon>Xylariaceae</taxon>
        <taxon>Xylaria</taxon>
    </lineage>
</organism>
<comment type="caution">
    <text evidence="1">The sequence shown here is derived from an EMBL/GenBank/DDBJ whole genome shotgun (WGS) entry which is preliminary data.</text>
</comment>
<accession>A0ACC1P7D5</accession>
<sequence length="386" mass="42022">MSSNNSNRSNLSSPNYGHDFVVSTTPTAINKGLWQYLSSSKEQPVTQLCFLVNRETGYPSEYISVEDLMEKTGNVNPFDIKPGTNYNDPRIAALTAALFSTGIQLKMGPPPGVSSHNLPGIVSLAKGTKAVEFNMYFSEITVVQNNPPSGWGGTGHWNVWAQPSGQPWYLTTIVDVLISDIDKQLSSTYFQQHPDEKAALISRLSGLESTGTAFSLQQLLFDLDNAALQGEVRFEGIPDGNPARSLVEEATLKLYTSYAKEQGKPLLALVALPHVEDESQLKLTGIERQVSFLKDSTGQELKDPTPEQLAVTTLDYLCATDGHPLPGARTFGWNWVMPEEVNHESGVIAINRNTLGNFIMNELMPSCQASCIIASPTVKTGPSGEV</sequence>
<protein>
    <submittedName>
        <fullName evidence="1">Uncharacterized protein</fullName>
    </submittedName>
</protein>
<evidence type="ECO:0000313" key="1">
    <source>
        <dbReference type="EMBL" id="KAJ2988001.1"/>
    </source>
</evidence>
<evidence type="ECO:0000313" key="2">
    <source>
        <dbReference type="Proteomes" id="UP001143856"/>
    </source>
</evidence>
<dbReference type="Proteomes" id="UP001143856">
    <property type="component" value="Unassembled WGS sequence"/>
</dbReference>
<keyword evidence="2" id="KW-1185">Reference proteome</keyword>
<gene>
    <name evidence="1" type="ORF">NUW58_g4211</name>
</gene>
<reference evidence="1" key="1">
    <citation type="submission" date="2022-10" db="EMBL/GenBank/DDBJ databases">
        <title>Genome Sequence of Xylaria curta.</title>
        <authorList>
            <person name="Buettner E."/>
        </authorList>
    </citation>
    <scope>NUCLEOTIDE SEQUENCE</scope>
    <source>
        <strain evidence="1">Babe10</strain>
    </source>
</reference>
<name>A0ACC1P7D5_9PEZI</name>